<proteinExistence type="inferred from homology"/>
<accession>A0A432MPU1</accession>
<dbReference type="GO" id="GO:0042910">
    <property type="term" value="F:xenobiotic transmembrane transporter activity"/>
    <property type="evidence" value="ECO:0007669"/>
    <property type="project" value="TreeGrafter"/>
</dbReference>
<dbReference type="OrthoDB" id="219750at2"/>
<keyword evidence="10" id="KW-1185">Reference proteome</keyword>
<dbReference type="Gene3D" id="3.30.2090.10">
    <property type="entry name" value="Multidrug efflux transporter AcrB TolC docking domain, DN and DC subdomains"/>
    <property type="match status" value="2"/>
</dbReference>
<dbReference type="Proteomes" id="UP000280296">
    <property type="component" value="Unassembled WGS sequence"/>
</dbReference>
<feature type="transmembrane region" description="Helical" evidence="8">
    <location>
        <begin position="475"/>
        <end position="500"/>
    </location>
</feature>
<dbReference type="SUPFAM" id="SSF82866">
    <property type="entry name" value="Multidrug efflux transporter AcrB transmembrane domain"/>
    <property type="match status" value="2"/>
</dbReference>
<keyword evidence="6 8" id="KW-1133">Transmembrane helix</keyword>
<reference evidence="9 10" key="1">
    <citation type="submission" date="2018-12" db="EMBL/GenBank/DDBJ databases">
        <authorList>
            <person name="Toschakov S.V."/>
        </authorList>
    </citation>
    <scope>NUCLEOTIDE SEQUENCE [LARGE SCALE GENOMIC DNA]</scope>
    <source>
        <strain evidence="9 10">GM2012</strain>
    </source>
</reference>
<dbReference type="Pfam" id="PF00873">
    <property type="entry name" value="ACR_tran"/>
    <property type="match status" value="1"/>
</dbReference>
<dbReference type="GO" id="GO:0005886">
    <property type="term" value="C:plasma membrane"/>
    <property type="evidence" value="ECO:0007669"/>
    <property type="project" value="UniProtKB-SubCell"/>
</dbReference>
<dbReference type="InterPro" id="IPR004763">
    <property type="entry name" value="CusA-like"/>
</dbReference>
<comment type="subcellular location">
    <subcellularLocation>
        <location evidence="1">Cell membrane</location>
        <topology evidence="1">Multi-pass membrane protein</topology>
    </subcellularLocation>
</comment>
<evidence type="ECO:0000256" key="8">
    <source>
        <dbReference type="SAM" id="Phobius"/>
    </source>
</evidence>
<dbReference type="GO" id="GO:0008324">
    <property type="term" value="F:monoatomic cation transmembrane transporter activity"/>
    <property type="evidence" value="ECO:0007669"/>
    <property type="project" value="InterPro"/>
</dbReference>
<name>A0A432MPU1_9BACT</name>
<evidence type="ECO:0000256" key="6">
    <source>
        <dbReference type="ARBA" id="ARBA00022989"/>
    </source>
</evidence>
<feature type="transmembrane region" description="Helical" evidence="8">
    <location>
        <begin position="362"/>
        <end position="382"/>
    </location>
</feature>
<reference evidence="9 10" key="2">
    <citation type="submission" date="2019-01" db="EMBL/GenBank/DDBJ databases">
        <title>Tautonia sociabilis, a novel thermotolerant planctomycete of Isosphaeraceae family, isolated from a 4000 m deep subterranean habitat.</title>
        <authorList>
            <person name="Kovaleva O.L."/>
            <person name="Elcheninov A.G."/>
            <person name="Van Heerden E."/>
            <person name="Toshchakov S.V."/>
            <person name="Novikov A."/>
            <person name="Bonch-Osmolovskaya E.A."/>
            <person name="Kublanov I.V."/>
        </authorList>
    </citation>
    <scope>NUCLEOTIDE SEQUENCE [LARGE SCALE GENOMIC DNA]</scope>
    <source>
        <strain evidence="9 10">GM2012</strain>
    </source>
</reference>
<organism evidence="9 10">
    <name type="scientific">Tautonia sociabilis</name>
    <dbReference type="NCBI Taxonomy" id="2080755"/>
    <lineage>
        <taxon>Bacteria</taxon>
        <taxon>Pseudomonadati</taxon>
        <taxon>Planctomycetota</taxon>
        <taxon>Planctomycetia</taxon>
        <taxon>Isosphaerales</taxon>
        <taxon>Isosphaeraceae</taxon>
        <taxon>Tautonia</taxon>
    </lineage>
</organism>
<dbReference type="RefSeq" id="WP_126723518.1">
    <property type="nucleotide sequence ID" value="NZ_RYZH01000002.1"/>
</dbReference>
<keyword evidence="7 8" id="KW-0472">Membrane</keyword>
<sequence length="1057" mass="113246">MLNAIIRGSLTNRLVVLFLAVLLLAAGGYTAATMPVDVFPDLTAPTVTVITEAYGMAPEEVETLVTFPIEAAVNGASGVRRVRSATAVGISVVWVEFEWDTDIYIARQIVNEKLSLVSGSLPPEVERPILAPISSIMGEILFLSLTSDRHSGIELRTVADTRIRRRLLSVPGVSQVVPIGGGVKQYQVVLSPERLKAYGIGVAEVADRLRETNQNVSAGFLIEGGQEQLIQGIGRVRDPADIADTVVAVRDGVPIRVGQLGLVQIGEAIKRGEGSADAEPAVILGVQKQPDTNTLALTAALDATLDEIEATLPEGMEIDRDIFRQADFIAVAVRNVEEALRDGGILVVIIVLLFLANLRASFITLLAIPLSLVTAVLVLKAFGATINTMTLGGMAIAIGDLVDDAIIDVENVVRRLRENAGLPEGRRRNPLAVIYHASVEVRSSVVFATLIILLVFLPIFFLGGVEGRMLRPLGVAYVVALFASLVVSLTITPALCSLLLPRSRAILGGREPLVVRALKWAYGRVLGPTLRHPWAVLVPALALLVVAVAAIPFLGRAFLPEFNEGALTISAVTLPGTSLPESDKLGRVVERVLMAHPEVTGVARRTGRAELSEHAQGVEAAELDVSFRLGEGRSKEEFLAELRRDFTLVPGMSIVIGQPISHRIDHMLSGTRANVAVKIFGEDLYKLRALAEDVRREMAAVPGVVDLAVEQQMDIPIVKVRFDRPTIARHGLTVTDVAEAVDTAFRGQVVSQVLEGRYAFDLVVRVGDPKAIDRESIENLPVDTPRGAKVPLKALARIVRSTGPNQISRENVQRKIVVMCNVADRDVISVVEDIRERVAERVPIGRGQYEGYFVEYGGQFESAQETTRRLTLLGVAVIIGIGFLLNVAFGSTRDALLVMVNLPLALIGGVVGVYLSGGVLSVASLIGFITLFGLATRNGIMMVSHIRHLQQHEEVASLPEAVYLGAMERLAPILMTALTAGLALIPLALGGDKPGSEIQTPMALVILCGLTTSTALNMFVVPALYLRFGRPAPPVEGAEGQILDLPGGTAVEGRQAF</sequence>
<dbReference type="InterPro" id="IPR027463">
    <property type="entry name" value="AcrB_DN_DC_subdom"/>
</dbReference>
<dbReference type="Gene3D" id="3.30.70.1320">
    <property type="entry name" value="Multidrug efflux transporter AcrB pore domain like"/>
    <property type="match status" value="1"/>
</dbReference>
<dbReference type="SUPFAM" id="SSF82693">
    <property type="entry name" value="Multidrug efflux transporter AcrB pore domain, PN1, PN2, PC1 and PC2 subdomains"/>
    <property type="match status" value="2"/>
</dbReference>
<keyword evidence="4" id="KW-1003">Cell membrane</keyword>
<protein>
    <submittedName>
        <fullName evidence="9">Efflux RND transporter permease subunit</fullName>
    </submittedName>
</protein>
<keyword evidence="5 8" id="KW-0812">Transmembrane</keyword>
<dbReference type="NCBIfam" id="TIGR00914">
    <property type="entry name" value="2A0601"/>
    <property type="match status" value="1"/>
</dbReference>
<feature type="transmembrane region" description="Helical" evidence="8">
    <location>
        <begin position="870"/>
        <end position="889"/>
    </location>
</feature>
<feature type="transmembrane region" description="Helical" evidence="8">
    <location>
        <begin position="970"/>
        <end position="990"/>
    </location>
</feature>
<dbReference type="PANTHER" id="PTHR32063:SF4">
    <property type="entry name" value="SLR6043 PROTEIN"/>
    <property type="match status" value="1"/>
</dbReference>
<comment type="similarity">
    <text evidence="2">Belongs to the resistance-nodulation-cell division (RND) (TC 2.A.6) family.</text>
</comment>
<evidence type="ECO:0000313" key="10">
    <source>
        <dbReference type="Proteomes" id="UP000280296"/>
    </source>
</evidence>
<dbReference type="SUPFAM" id="SSF82714">
    <property type="entry name" value="Multidrug efflux transporter AcrB TolC docking domain, DN and DC subdomains"/>
    <property type="match status" value="2"/>
</dbReference>
<dbReference type="Gene3D" id="3.30.70.1430">
    <property type="entry name" value="Multidrug efflux transporter AcrB pore domain"/>
    <property type="match status" value="2"/>
</dbReference>
<evidence type="ECO:0000313" key="9">
    <source>
        <dbReference type="EMBL" id="RUL89442.1"/>
    </source>
</evidence>
<gene>
    <name evidence="9" type="ORF">TsocGM_01330</name>
</gene>
<evidence type="ECO:0000256" key="5">
    <source>
        <dbReference type="ARBA" id="ARBA00022692"/>
    </source>
</evidence>
<evidence type="ECO:0000256" key="2">
    <source>
        <dbReference type="ARBA" id="ARBA00010942"/>
    </source>
</evidence>
<feature type="transmembrane region" description="Helical" evidence="8">
    <location>
        <begin position="921"/>
        <end position="940"/>
    </location>
</feature>
<dbReference type="AlphaFoldDB" id="A0A432MPU1"/>
<dbReference type="Gene3D" id="1.20.1640.10">
    <property type="entry name" value="Multidrug efflux transporter AcrB transmembrane domain"/>
    <property type="match status" value="2"/>
</dbReference>
<keyword evidence="3" id="KW-0813">Transport</keyword>
<comment type="caution">
    <text evidence="9">The sequence shown here is derived from an EMBL/GenBank/DDBJ whole genome shotgun (WGS) entry which is preliminary data.</text>
</comment>
<evidence type="ECO:0000256" key="4">
    <source>
        <dbReference type="ARBA" id="ARBA00022475"/>
    </source>
</evidence>
<evidence type="ECO:0000256" key="3">
    <source>
        <dbReference type="ARBA" id="ARBA00022448"/>
    </source>
</evidence>
<feature type="transmembrane region" description="Helical" evidence="8">
    <location>
        <begin position="896"/>
        <end position="915"/>
    </location>
</feature>
<dbReference type="EMBL" id="RYZH01000002">
    <property type="protein sequence ID" value="RUL89442.1"/>
    <property type="molecule type" value="Genomic_DNA"/>
</dbReference>
<dbReference type="InterPro" id="IPR001036">
    <property type="entry name" value="Acrflvin-R"/>
</dbReference>
<evidence type="ECO:0000256" key="7">
    <source>
        <dbReference type="ARBA" id="ARBA00023136"/>
    </source>
</evidence>
<feature type="transmembrane region" description="Helical" evidence="8">
    <location>
        <begin position="445"/>
        <end position="463"/>
    </location>
</feature>
<dbReference type="PRINTS" id="PR00702">
    <property type="entry name" value="ACRIFLAVINRP"/>
</dbReference>
<dbReference type="Gene3D" id="3.30.70.1440">
    <property type="entry name" value="Multidrug efflux transporter AcrB pore domain"/>
    <property type="match status" value="1"/>
</dbReference>
<feature type="transmembrane region" description="Helical" evidence="8">
    <location>
        <begin position="1002"/>
        <end position="1026"/>
    </location>
</feature>
<dbReference type="PANTHER" id="PTHR32063">
    <property type="match status" value="1"/>
</dbReference>
<evidence type="ECO:0000256" key="1">
    <source>
        <dbReference type="ARBA" id="ARBA00004651"/>
    </source>
</evidence>
<feature type="transmembrane region" description="Helical" evidence="8">
    <location>
        <begin position="534"/>
        <end position="554"/>
    </location>
</feature>